<evidence type="ECO:0000256" key="4">
    <source>
        <dbReference type="ARBA" id="ARBA00022692"/>
    </source>
</evidence>
<dbReference type="OrthoDB" id="9793283at2"/>
<feature type="transmembrane region" description="Helical" evidence="7">
    <location>
        <begin position="323"/>
        <end position="344"/>
    </location>
</feature>
<dbReference type="InterPro" id="IPR020846">
    <property type="entry name" value="MFS_dom"/>
</dbReference>
<feature type="transmembrane region" description="Helical" evidence="7">
    <location>
        <begin position="99"/>
        <end position="127"/>
    </location>
</feature>
<feature type="transmembrane region" description="Helical" evidence="7">
    <location>
        <begin position="299"/>
        <end position="317"/>
    </location>
</feature>
<feature type="transmembrane region" description="Helical" evidence="7">
    <location>
        <begin position="267"/>
        <end position="287"/>
    </location>
</feature>
<comment type="caution">
    <text evidence="9">The sequence shown here is derived from an EMBL/GenBank/DDBJ whole genome shotgun (WGS) entry which is preliminary data.</text>
</comment>
<dbReference type="InterPro" id="IPR050171">
    <property type="entry name" value="MFS_Transporters"/>
</dbReference>
<organism evidence="9 10">
    <name type="scientific">Cerasibacillus quisquiliarum</name>
    <dbReference type="NCBI Taxonomy" id="227865"/>
    <lineage>
        <taxon>Bacteria</taxon>
        <taxon>Bacillati</taxon>
        <taxon>Bacillota</taxon>
        <taxon>Bacilli</taxon>
        <taxon>Bacillales</taxon>
        <taxon>Bacillaceae</taxon>
        <taxon>Cerasibacillus</taxon>
    </lineage>
</organism>
<accession>A0A511V0V3</accession>
<keyword evidence="4 7" id="KW-0812">Transmembrane</keyword>
<dbReference type="RefSeq" id="WP_146938865.1">
    <property type="nucleotide sequence ID" value="NZ_BJXW01000056.1"/>
</dbReference>
<evidence type="ECO:0000313" key="10">
    <source>
        <dbReference type="Proteomes" id="UP000321491"/>
    </source>
</evidence>
<dbReference type="SUPFAM" id="SSF103473">
    <property type="entry name" value="MFS general substrate transporter"/>
    <property type="match status" value="1"/>
</dbReference>
<dbReference type="Gene3D" id="1.20.1250.20">
    <property type="entry name" value="MFS general substrate transporter like domains"/>
    <property type="match status" value="1"/>
</dbReference>
<gene>
    <name evidence="9" type="primary">emrB</name>
    <name evidence="9" type="ORF">CQU01_27740</name>
</gene>
<dbReference type="GO" id="GO:0022857">
    <property type="term" value="F:transmembrane transporter activity"/>
    <property type="evidence" value="ECO:0007669"/>
    <property type="project" value="InterPro"/>
</dbReference>
<name>A0A511V0V3_9BACI</name>
<evidence type="ECO:0000256" key="1">
    <source>
        <dbReference type="ARBA" id="ARBA00004651"/>
    </source>
</evidence>
<dbReference type="InterPro" id="IPR011701">
    <property type="entry name" value="MFS"/>
</dbReference>
<feature type="transmembrane region" description="Helical" evidence="7">
    <location>
        <begin position="167"/>
        <end position="187"/>
    </location>
</feature>
<evidence type="ECO:0000256" key="3">
    <source>
        <dbReference type="ARBA" id="ARBA00022475"/>
    </source>
</evidence>
<feature type="transmembrane region" description="Helical" evidence="7">
    <location>
        <begin position="356"/>
        <end position="378"/>
    </location>
</feature>
<evidence type="ECO:0000256" key="6">
    <source>
        <dbReference type="ARBA" id="ARBA00023136"/>
    </source>
</evidence>
<feature type="transmembrane region" description="Helical" evidence="7">
    <location>
        <begin position="220"/>
        <end position="239"/>
    </location>
</feature>
<keyword evidence="6 7" id="KW-0472">Membrane</keyword>
<dbReference type="AlphaFoldDB" id="A0A511V0V3"/>
<keyword evidence="2" id="KW-0813">Transport</keyword>
<proteinExistence type="predicted"/>
<dbReference type="PROSITE" id="PS50850">
    <property type="entry name" value="MFS"/>
    <property type="match status" value="1"/>
</dbReference>
<feature type="transmembrane region" description="Helical" evidence="7">
    <location>
        <begin position="43"/>
        <end position="63"/>
    </location>
</feature>
<evidence type="ECO:0000256" key="7">
    <source>
        <dbReference type="SAM" id="Phobius"/>
    </source>
</evidence>
<dbReference type="PANTHER" id="PTHR23517">
    <property type="entry name" value="RESISTANCE PROTEIN MDTM, PUTATIVE-RELATED-RELATED"/>
    <property type="match status" value="1"/>
</dbReference>
<dbReference type="Pfam" id="PF07690">
    <property type="entry name" value="MFS_1"/>
    <property type="match status" value="1"/>
</dbReference>
<feature type="transmembrane region" description="Helical" evidence="7">
    <location>
        <begin position="75"/>
        <end position="93"/>
    </location>
</feature>
<keyword evidence="5 7" id="KW-1133">Transmembrane helix</keyword>
<keyword evidence="3" id="KW-1003">Cell membrane</keyword>
<evidence type="ECO:0000256" key="2">
    <source>
        <dbReference type="ARBA" id="ARBA00022448"/>
    </source>
</evidence>
<keyword evidence="10" id="KW-1185">Reference proteome</keyword>
<dbReference type="EMBL" id="BJXW01000056">
    <property type="protein sequence ID" value="GEN32536.1"/>
    <property type="molecule type" value="Genomic_DNA"/>
</dbReference>
<dbReference type="PANTHER" id="PTHR23517:SF3">
    <property type="entry name" value="INTEGRAL MEMBRANE TRANSPORT PROTEIN"/>
    <property type="match status" value="1"/>
</dbReference>
<sequence>MNSLRTFNKNVRIRLYLNFFAIVTSTMVMPYTVVYFSNKIGPALTTSMILLIGIISIIGYILGGIITDRLGRKKIIVFSEMITGIGFIVVSYFDSLEVFYMLPILLSFSIIYFFETAANPAYSVLLIDSSEDEYRKTMYSYFMWMSSVAFALGSLIGGFFFENYSQILYFLVGVTSLISAIFTSVFIKDFYYEKIQKKEIGQQKRVAFNNKTNSNNKLKLFSAFFILLYLGSLLINLLSEQFPNYISVRIVSNYPISESVNITGYNMISILNLENTLITALVTGLIIKLTKKLSDKSNLIFGLILFISGYVLLSYFVHPIFLVLGMFLIAIGRLIYNPTLQTIVANAIPENTRGTVLSILGLMGALGGTLSGLFIWGSTFISEKMITCIFIGIGLTIIFIYINAYKIYKLKEDKQSKEKVFKSSNIQ</sequence>
<evidence type="ECO:0000259" key="8">
    <source>
        <dbReference type="PROSITE" id="PS50850"/>
    </source>
</evidence>
<evidence type="ECO:0000256" key="5">
    <source>
        <dbReference type="ARBA" id="ARBA00022989"/>
    </source>
</evidence>
<dbReference type="GO" id="GO:0005886">
    <property type="term" value="C:plasma membrane"/>
    <property type="evidence" value="ECO:0007669"/>
    <property type="project" value="UniProtKB-SubCell"/>
</dbReference>
<feature type="transmembrane region" description="Helical" evidence="7">
    <location>
        <begin position="15"/>
        <end position="37"/>
    </location>
</feature>
<evidence type="ECO:0000313" key="9">
    <source>
        <dbReference type="EMBL" id="GEN32536.1"/>
    </source>
</evidence>
<protein>
    <submittedName>
        <fullName evidence="9">MFS transporter</fullName>
    </submittedName>
</protein>
<comment type="subcellular location">
    <subcellularLocation>
        <location evidence="1">Cell membrane</location>
        <topology evidence="1">Multi-pass membrane protein</topology>
    </subcellularLocation>
</comment>
<feature type="transmembrane region" description="Helical" evidence="7">
    <location>
        <begin position="384"/>
        <end position="404"/>
    </location>
</feature>
<dbReference type="Proteomes" id="UP000321491">
    <property type="component" value="Unassembled WGS sequence"/>
</dbReference>
<reference evidence="9 10" key="1">
    <citation type="submission" date="2019-07" db="EMBL/GenBank/DDBJ databases">
        <title>Whole genome shotgun sequence of Cerasibacillus quisquiliarum NBRC 102429.</title>
        <authorList>
            <person name="Hosoyama A."/>
            <person name="Uohara A."/>
            <person name="Ohji S."/>
            <person name="Ichikawa N."/>
        </authorList>
    </citation>
    <scope>NUCLEOTIDE SEQUENCE [LARGE SCALE GENOMIC DNA]</scope>
    <source>
        <strain evidence="9 10">NBRC 102429</strain>
    </source>
</reference>
<dbReference type="InterPro" id="IPR036259">
    <property type="entry name" value="MFS_trans_sf"/>
</dbReference>
<feature type="domain" description="Major facilitator superfamily (MFS) profile" evidence="8">
    <location>
        <begin position="1"/>
        <end position="406"/>
    </location>
</feature>
<feature type="transmembrane region" description="Helical" evidence="7">
    <location>
        <begin position="139"/>
        <end position="161"/>
    </location>
</feature>